<comment type="caution">
    <text evidence="3">The sequence shown here is derived from an EMBL/GenBank/DDBJ whole genome shotgun (WGS) entry which is preliminary data.</text>
</comment>
<evidence type="ECO:0000313" key="4">
    <source>
        <dbReference type="Proteomes" id="UP000761574"/>
    </source>
</evidence>
<protein>
    <submittedName>
        <fullName evidence="3">Glycosyl transferase</fullName>
    </submittedName>
</protein>
<gene>
    <name evidence="3" type="primary">bplH</name>
    <name evidence="3" type="ORF">TUM4630_31410</name>
</gene>
<dbReference type="SUPFAM" id="SSF53756">
    <property type="entry name" value="UDP-Glycosyltransferase/glycogen phosphorylase"/>
    <property type="match status" value="1"/>
</dbReference>
<dbReference type="InterPro" id="IPR028098">
    <property type="entry name" value="Glyco_trans_4-like_N"/>
</dbReference>
<evidence type="ECO:0000259" key="1">
    <source>
        <dbReference type="Pfam" id="PF00534"/>
    </source>
</evidence>
<evidence type="ECO:0000259" key="2">
    <source>
        <dbReference type="Pfam" id="PF13477"/>
    </source>
</evidence>
<name>A0ABQ4NS91_9GAMM</name>
<reference evidence="3 4" key="1">
    <citation type="submission" date="2021-05" db="EMBL/GenBank/DDBJ databases">
        <title>Molecular characterization for Shewanella algae harboring chromosomal blaOXA-55-like strains isolated from clinical and environment sample.</title>
        <authorList>
            <person name="Ohama Y."/>
            <person name="Aoki K."/>
            <person name="Harada S."/>
            <person name="Moriya K."/>
            <person name="Ishii Y."/>
            <person name="Tateda K."/>
        </authorList>
    </citation>
    <scope>NUCLEOTIDE SEQUENCE [LARGE SCALE GENOMIC DNA]</scope>
    <source>
        <strain evidence="3 4">LMG 23746</strain>
    </source>
</reference>
<dbReference type="PANTHER" id="PTHR45947:SF3">
    <property type="entry name" value="SULFOQUINOVOSYL TRANSFERASE SQD2"/>
    <property type="match status" value="1"/>
</dbReference>
<dbReference type="EMBL" id="BPFB01000049">
    <property type="protein sequence ID" value="GIU01854.1"/>
    <property type="molecule type" value="Genomic_DNA"/>
</dbReference>
<evidence type="ECO:0000313" key="3">
    <source>
        <dbReference type="EMBL" id="GIU01854.1"/>
    </source>
</evidence>
<dbReference type="PANTHER" id="PTHR45947">
    <property type="entry name" value="SULFOQUINOVOSYL TRANSFERASE SQD2"/>
    <property type="match status" value="1"/>
</dbReference>
<dbReference type="Pfam" id="PF00534">
    <property type="entry name" value="Glycos_transf_1"/>
    <property type="match status" value="1"/>
</dbReference>
<keyword evidence="4" id="KW-1185">Reference proteome</keyword>
<dbReference type="RefSeq" id="WP_119977550.1">
    <property type="nucleotide sequence ID" value="NZ_BPFB01000049.1"/>
</dbReference>
<organism evidence="3 4">
    <name type="scientific">Shewanella algidipiscicola</name>
    <dbReference type="NCBI Taxonomy" id="614070"/>
    <lineage>
        <taxon>Bacteria</taxon>
        <taxon>Pseudomonadati</taxon>
        <taxon>Pseudomonadota</taxon>
        <taxon>Gammaproteobacteria</taxon>
        <taxon>Alteromonadales</taxon>
        <taxon>Shewanellaceae</taxon>
        <taxon>Shewanella</taxon>
    </lineage>
</organism>
<dbReference type="Proteomes" id="UP000761574">
    <property type="component" value="Unassembled WGS sequence"/>
</dbReference>
<dbReference type="InterPro" id="IPR050194">
    <property type="entry name" value="Glycosyltransferase_grp1"/>
</dbReference>
<feature type="domain" description="Glycosyltransferase subfamily 4-like N-terminal" evidence="2">
    <location>
        <begin position="2"/>
        <end position="134"/>
    </location>
</feature>
<dbReference type="GO" id="GO:0016740">
    <property type="term" value="F:transferase activity"/>
    <property type="evidence" value="ECO:0007669"/>
    <property type="project" value="UniProtKB-KW"/>
</dbReference>
<sequence length="368" mass="40570">MKIVLLSAANNVHTVKWANGLARSGIHVHVISLHGVTQDFDPRVSVHELPVKAPFGYFLNVFRLRKLLKQIRPDLLNAHYATGYGLLSVLACQYCPNVISLWGSDVYLFPKKSAVHSWVLNQILSRANAIFSTSLCMQNELNDQSLAKGVPVYITPFGVNTELFKPMPVIQEHNGQRSKIVIGTVKSLKHIYGIDVLLHAFGRVVREMPECEFELQIYGEGGEADSLAKLTAELGLSNLVFFGGFVPNIEVPNILNRFDLYVALSRSESFGVAVLEASSCELPVLVSDADGLCEVVSNRSTGLIVPIDDIASTTAALKELIMDPVKRRLYGLEGRKNVVDKYSETACIDTMIAAYKQVISASHHYVKT</sequence>
<dbReference type="InterPro" id="IPR001296">
    <property type="entry name" value="Glyco_trans_1"/>
</dbReference>
<dbReference type="Gene3D" id="3.40.50.2000">
    <property type="entry name" value="Glycogen Phosphorylase B"/>
    <property type="match status" value="2"/>
</dbReference>
<feature type="domain" description="Glycosyl transferase family 1" evidence="1">
    <location>
        <begin position="176"/>
        <end position="334"/>
    </location>
</feature>
<dbReference type="Pfam" id="PF13477">
    <property type="entry name" value="Glyco_trans_4_2"/>
    <property type="match status" value="1"/>
</dbReference>
<keyword evidence="3" id="KW-0808">Transferase</keyword>
<proteinExistence type="predicted"/>
<accession>A0ABQ4NS91</accession>